<evidence type="ECO:0000256" key="2">
    <source>
        <dbReference type="ARBA" id="ARBA00049958"/>
    </source>
</evidence>
<evidence type="ECO:0000313" key="5">
    <source>
        <dbReference type="Proteomes" id="UP000579281"/>
    </source>
</evidence>
<dbReference type="PANTHER" id="PTHR11178">
    <property type="entry name" value="IRON-SULFUR CLUSTER SCAFFOLD PROTEIN NFU-RELATED"/>
    <property type="match status" value="1"/>
</dbReference>
<protein>
    <submittedName>
        <fullName evidence="4">Fe-S cluster biogenesis protein NfuA</fullName>
    </submittedName>
</protein>
<accession>A0A841L4X4</accession>
<gene>
    <name evidence="4" type="ORF">HNQ80_003580</name>
</gene>
<name>A0A841L4X4_9FIRM</name>
<evidence type="ECO:0000256" key="1">
    <source>
        <dbReference type="ARBA" id="ARBA00006420"/>
    </source>
</evidence>
<dbReference type="Gene3D" id="3.30.300.130">
    <property type="entry name" value="Fe-S cluster assembly (FSCA)"/>
    <property type="match status" value="1"/>
</dbReference>
<comment type="caution">
    <text evidence="4">The sequence shown here is derived from an EMBL/GenBank/DDBJ whole genome shotgun (WGS) entry which is preliminary data.</text>
</comment>
<dbReference type="EMBL" id="JACHEN010000024">
    <property type="protein sequence ID" value="MBB6217459.1"/>
    <property type="molecule type" value="Genomic_DNA"/>
</dbReference>
<proteinExistence type="inferred from homology"/>
<dbReference type="PANTHER" id="PTHR11178:SF1">
    <property type="entry name" value="NFU1 IRON-SULFUR CLUSTER SCAFFOLD HOMOLOG, MITOCHONDRIAL"/>
    <property type="match status" value="1"/>
</dbReference>
<evidence type="ECO:0000259" key="3">
    <source>
        <dbReference type="Pfam" id="PF01106"/>
    </source>
</evidence>
<organism evidence="4 5">
    <name type="scientific">Anaerosolibacter carboniphilus</name>
    <dbReference type="NCBI Taxonomy" id="1417629"/>
    <lineage>
        <taxon>Bacteria</taxon>
        <taxon>Bacillati</taxon>
        <taxon>Bacillota</taxon>
        <taxon>Clostridia</taxon>
        <taxon>Peptostreptococcales</taxon>
        <taxon>Thermotaleaceae</taxon>
        <taxon>Anaerosolibacter</taxon>
    </lineage>
</organism>
<dbReference type="GO" id="GO:0051536">
    <property type="term" value="F:iron-sulfur cluster binding"/>
    <property type="evidence" value="ECO:0007669"/>
    <property type="project" value="InterPro"/>
</dbReference>
<dbReference type="GO" id="GO:0005506">
    <property type="term" value="F:iron ion binding"/>
    <property type="evidence" value="ECO:0007669"/>
    <property type="project" value="InterPro"/>
</dbReference>
<feature type="domain" description="NIF system FeS cluster assembly NifU C-terminal" evidence="3">
    <location>
        <begin position="5"/>
        <end position="70"/>
    </location>
</feature>
<comment type="function">
    <text evidence="2">May be involved in the formation or repair of [Fe-S] clusters present in iron-sulfur proteins.</text>
</comment>
<dbReference type="SUPFAM" id="SSF117916">
    <property type="entry name" value="Fe-S cluster assembly (FSCA) domain-like"/>
    <property type="match status" value="1"/>
</dbReference>
<reference evidence="4 5" key="1">
    <citation type="submission" date="2020-08" db="EMBL/GenBank/DDBJ databases">
        <title>Genomic Encyclopedia of Type Strains, Phase IV (KMG-IV): sequencing the most valuable type-strain genomes for metagenomic binning, comparative biology and taxonomic classification.</title>
        <authorList>
            <person name="Goeker M."/>
        </authorList>
    </citation>
    <scope>NUCLEOTIDE SEQUENCE [LARGE SCALE GENOMIC DNA]</scope>
    <source>
        <strain evidence="4 5">DSM 103526</strain>
    </source>
</reference>
<dbReference type="InterPro" id="IPR034904">
    <property type="entry name" value="FSCA_dom_sf"/>
</dbReference>
<dbReference type="Proteomes" id="UP000579281">
    <property type="component" value="Unassembled WGS sequence"/>
</dbReference>
<sequence length="97" mass="11049">MLDAVNEIIEKKIKPQLNNHQGDIELLEVKDGIVKVKLLGACSRCPSMKYTLQTVVEDTIRTDIPEVQEVLLIEEISPELLEIAKLILLDRSRRKDV</sequence>
<evidence type="ECO:0000313" key="4">
    <source>
        <dbReference type="EMBL" id="MBB6217459.1"/>
    </source>
</evidence>
<dbReference type="GO" id="GO:0016226">
    <property type="term" value="P:iron-sulfur cluster assembly"/>
    <property type="evidence" value="ECO:0007669"/>
    <property type="project" value="InterPro"/>
</dbReference>
<dbReference type="RefSeq" id="WP_184311960.1">
    <property type="nucleotide sequence ID" value="NZ_JACHEN010000024.1"/>
</dbReference>
<keyword evidence="5" id="KW-1185">Reference proteome</keyword>
<comment type="similarity">
    <text evidence="1">Belongs to the NifU family.</text>
</comment>
<dbReference type="AlphaFoldDB" id="A0A841L4X4"/>
<dbReference type="InterPro" id="IPR001075">
    <property type="entry name" value="NIF_FeS_clus_asmbl_NifU_C"/>
</dbReference>
<dbReference type="Pfam" id="PF01106">
    <property type="entry name" value="NifU"/>
    <property type="match status" value="1"/>
</dbReference>